<sequence length="393" mass="41495">MGIERPFWRAIAVYRVASLCYAAVLLLSAGGYARPVAGWAVFAVMALWTAGATYWYASRPGRVLVATDLLVTVVCLLASRYVQGPEAGPSGVMPVTATWVGGPVLAWAVYGGRRAGATAAIVLSAADQWVRGARELDFGVLLKGAVLMLMAGVVVGHVARLAKQAEARLQRAVEIEAAGRERERLARGIHDSVLQVLALVQRRGQEIGGAAAELGRLAGEQEVALRELIRSEPAPPDEHSESSRALVDVSALLRRLGTASVTVSTPAAPLLLPAAHAREVAAAAGAALDNVRRHCGADARAWVLADSGEGTVIVTVRDNGPGIPDGRLREAEAEGRLGIARSIRGRMADLGGTVSVVSHPGQGTEIELTVPVPEDDRGPRTGWRGLEWRTWRP</sequence>
<protein>
    <submittedName>
        <fullName evidence="7">Signal transduction histidine kinase</fullName>
    </submittedName>
</protein>
<dbReference type="SUPFAM" id="SSF55874">
    <property type="entry name" value="ATPase domain of HSP90 chaperone/DNA topoisomerase II/histidine kinase"/>
    <property type="match status" value="1"/>
</dbReference>
<gene>
    <name evidence="7" type="ORF">BJ992_000014</name>
</gene>
<dbReference type="Proteomes" id="UP000555564">
    <property type="component" value="Unassembled WGS sequence"/>
</dbReference>
<dbReference type="RefSeq" id="WP_184977908.1">
    <property type="nucleotide sequence ID" value="NZ_BAAALO010000006.1"/>
</dbReference>
<comment type="caution">
    <text evidence="7">The sequence shown here is derived from an EMBL/GenBank/DDBJ whole genome shotgun (WGS) entry which is preliminary data.</text>
</comment>
<dbReference type="AlphaFoldDB" id="A0A7X0M3G0"/>
<evidence type="ECO:0000313" key="8">
    <source>
        <dbReference type="Proteomes" id="UP000555564"/>
    </source>
</evidence>
<evidence type="ECO:0000256" key="2">
    <source>
        <dbReference type="ARBA" id="ARBA00022777"/>
    </source>
</evidence>
<dbReference type="PANTHER" id="PTHR24421">
    <property type="entry name" value="NITRATE/NITRITE SENSOR PROTEIN NARX-RELATED"/>
    <property type="match status" value="1"/>
</dbReference>
<feature type="transmembrane region" description="Helical" evidence="4">
    <location>
        <begin position="12"/>
        <end position="30"/>
    </location>
</feature>
<keyword evidence="3" id="KW-0902">Two-component regulatory system</keyword>
<dbReference type="InterPro" id="IPR050482">
    <property type="entry name" value="Sensor_HK_TwoCompSys"/>
</dbReference>
<keyword evidence="4" id="KW-0472">Membrane</keyword>
<dbReference type="InterPro" id="IPR003594">
    <property type="entry name" value="HATPase_dom"/>
</dbReference>
<keyword evidence="8" id="KW-1185">Reference proteome</keyword>
<feature type="domain" description="DUF5931" evidence="6">
    <location>
        <begin position="1"/>
        <end position="169"/>
    </location>
</feature>
<dbReference type="InterPro" id="IPR045975">
    <property type="entry name" value="DUF5931"/>
</dbReference>
<dbReference type="EMBL" id="JACHIU010000001">
    <property type="protein sequence ID" value="MBB6470583.1"/>
    <property type="molecule type" value="Genomic_DNA"/>
</dbReference>
<feature type="transmembrane region" description="Helical" evidence="4">
    <location>
        <begin position="140"/>
        <end position="162"/>
    </location>
</feature>
<keyword evidence="1" id="KW-0808">Transferase</keyword>
<keyword evidence="4" id="KW-0812">Transmembrane</keyword>
<dbReference type="Pfam" id="PF02518">
    <property type="entry name" value="HATPase_c"/>
    <property type="match status" value="1"/>
</dbReference>
<dbReference type="Pfam" id="PF19354">
    <property type="entry name" value="DUF5931"/>
    <property type="match status" value="1"/>
</dbReference>
<dbReference type="PANTHER" id="PTHR24421:SF61">
    <property type="entry name" value="OXYGEN SENSOR HISTIDINE KINASE NREB"/>
    <property type="match status" value="1"/>
</dbReference>
<evidence type="ECO:0000313" key="7">
    <source>
        <dbReference type="EMBL" id="MBB6470583.1"/>
    </source>
</evidence>
<feature type="domain" description="Histidine kinase/HSP90-like ATPase" evidence="5">
    <location>
        <begin position="286"/>
        <end position="373"/>
    </location>
</feature>
<evidence type="ECO:0000259" key="6">
    <source>
        <dbReference type="Pfam" id="PF19354"/>
    </source>
</evidence>
<evidence type="ECO:0000256" key="3">
    <source>
        <dbReference type="ARBA" id="ARBA00023012"/>
    </source>
</evidence>
<proteinExistence type="predicted"/>
<dbReference type="NCBIfam" id="NF047322">
    <property type="entry name" value="HK_morpho_MacS"/>
    <property type="match status" value="1"/>
</dbReference>
<dbReference type="CDD" id="cd16917">
    <property type="entry name" value="HATPase_UhpB-NarQ-NarX-like"/>
    <property type="match status" value="1"/>
</dbReference>
<dbReference type="Gene3D" id="3.30.565.10">
    <property type="entry name" value="Histidine kinase-like ATPase, C-terminal domain"/>
    <property type="match status" value="1"/>
</dbReference>
<dbReference type="InterPro" id="IPR036890">
    <property type="entry name" value="HATPase_C_sf"/>
</dbReference>
<evidence type="ECO:0000259" key="5">
    <source>
        <dbReference type="Pfam" id="PF02518"/>
    </source>
</evidence>
<feature type="transmembrane region" description="Helical" evidence="4">
    <location>
        <begin position="36"/>
        <end position="56"/>
    </location>
</feature>
<evidence type="ECO:0000256" key="1">
    <source>
        <dbReference type="ARBA" id="ARBA00022679"/>
    </source>
</evidence>
<feature type="transmembrane region" description="Helical" evidence="4">
    <location>
        <begin position="63"/>
        <end position="82"/>
    </location>
</feature>
<keyword evidence="4" id="KW-1133">Transmembrane helix</keyword>
<dbReference type="GO" id="GO:0016301">
    <property type="term" value="F:kinase activity"/>
    <property type="evidence" value="ECO:0007669"/>
    <property type="project" value="UniProtKB-KW"/>
</dbReference>
<accession>A0A7X0M3G0</accession>
<dbReference type="GO" id="GO:0000160">
    <property type="term" value="P:phosphorelay signal transduction system"/>
    <property type="evidence" value="ECO:0007669"/>
    <property type="project" value="UniProtKB-KW"/>
</dbReference>
<evidence type="ECO:0000256" key="4">
    <source>
        <dbReference type="SAM" id="Phobius"/>
    </source>
</evidence>
<reference evidence="7 8" key="1">
    <citation type="submission" date="2020-08" db="EMBL/GenBank/DDBJ databases">
        <title>Sequencing the genomes of 1000 actinobacteria strains.</title>
        <authorList>
            <person name="Klenk H.-P."/>
        </authorList>
    </citation>
    <scope>NUCLEOTIDE SEQUENCE [LARGE SCALE GENOMIC DNA]</scope>
    <source>
        <strain evidence="7 8">DSM 44936</strain>
    </source>
</reference>
<organism evidence="7 8">
    <name type="scientific">Sphaerisporangium rubeum</name>
    <dbReference type="NCBI Taxonomy" id="321317"/>
    <lineage>
        <taxon>Bacteria</taxon>
        <taxon>Bacillati</taxon>
        <taxon>Actinomycetota</taxon>
        <taxon>Actinomycetes</taxon>
        <taxon>Streptosporangiales</taxon>
        <taxon>Streptosporangiaceae</taxon>
        <taxon>Sphaerisporangium</taxon>
    </lineage>
</organism>
<name>A0A7X0M3G0_9ACTN</name>
<keyword evidence="2 7" id="KW-0418">Kinase</keyword>